<proteinExistence type="predicted"/>
<organism evidence="1 2">
    <name type="scientific">Riccia sorocarpa</name>
    <dbReference type="NCBI Taxonomy" id="122646"/>
    <lineage>
        <taxon>Eukaryota</taxon>
        <taxon>Viridiplantae</taxon>
        <taxon>Streptophyta</taxon>
        <taxon>Embryophyta</taxon>
        <taxon>Marchantiophyta</taxon>
        <taxon>Marchantiopsida</taxon>
        <taxon>Marchantiidae</taxon>
        <taxon>Marchantiales</taxon>
        <taxon>Ricciaceae</taxon>
        <taxon>Riccia</taxon>
    </lineage>
</organism>
<sequence length="178" mass="19262">MDSGSGESDAKGEPTLITKSNVGLFVEDDSLLAHLHDFSEFVDGRKVAMKDTLKSGKVRAGVDVKDEKMLEAMPNAAKIWLEVTNSNGKGCRQEFSKASVKLLYAHVYLPNEEACIVDTQPLETQPLGSQPDTQLLGSFTIPRCSTSVPTLASIPSPAFGGLDADLVKRQLSELLRRV</sequence>
<evidence type="ECO:0000313" key="1">
    <source>
        <dbReference type="EMBL" id="KAL3698936.1"/>
    </source>
</evidence>
<reference evidence="1 2" key="1">
    <citation type="submission" date="2024-09" db="EMBL/GenBank/DDBJ databases">
        <title>Chromosome-scale assembly of Riccia sorocarpa.</title>
        <authorList>
            <person name="Paukszto L."/>
        </authorList>
    </citation>
    <scope>NUCLEOTIDE SEQUENCE [LARGE SCALE GENOMIC DNA]</scope>
    <source>
        <strain evidence="1">LP-2024</strain>
        <tissue evidence="1">Aerial parts of the thallus</tissue>
    </source>
</reference>
<dbReference type="AlphaFoldDB" id="A0ABD3I9F6"/>
<gene>
    <name evidence="1" type="ORF">R1sor_016958</name>
</gene>
<comment type="caution">
    <text evidence="1">The sequence shown here is derived from an EMBL/GenBank/DDBJ whole genome shotgun (WGS) entry which is preliminary data.</text>
</comment>
<accession>A0ABD3I9F6</accession>
<dbReference type="Proteomes" id="UP001633002">
    <property type="component" value="Unassembled WGS sequence"/>
</dbReference>
<evidence type="ECO:0000313" key="2">
    <source>
        <dbReference type="Proteomes" id="UP001633002"/>
    </source>
</evidence>
<name>A0ABD3I9F6_9MARC</name>
<protein>
    <submittedName>
        <fullName evidence="1">Uncharacterized protein</fullName>
    </submittedName>
</protein>
<dbReference type="EMBL" id="JBJQOH010000001">
    <property type="protein sequence ID" value="KAL3698936.1"/>
    <property type="molecule type" value="Genomic_DNA"/>
</dbReference>
<keyword evidence="2" id="KW-1185">Reference proteome</keyword>